<sequence>MKKVLIAVMVVVLNTFLFSCNPDSVAESDALYTVQATEGDDSDIPPPPPEEL</sequence>
<protein>
    <recommendedName>
        <fullName evidence="4">Secreted protein</fullName>
    </recommendedName>
</protein>
<dbReference type="Proteomes" id="UP001166021">
    <property type="component" value="Unassembled WGS sequence"/>
</dbReference>
<accession>A0ABR7V0V5</accession>
<proteinExistence type="predicted"/>
<dbReference type="RefSeq" id="WP_188243946.1">
    <property type="nucleotide sequence ID" value="NZ_JABTCF010000006.1"/>
</dbReference>
<keyword evidence="1" id="KW-0732">Signal</keyword>
<gene>
    <name evidence="2" type="ORF">HPE56_11735</name>
</gene>
<comment type="caution">
    <text evidence="2">The sequence shown here is derived from an EMBL/GenBank/DDBJ whole genome shotgun (WGS) entry which is preliminary data.</text>
</comment>
<evidence type="ECO:0008006" key="4">
    <source>
        <dbReference type="Google" id="ProtNLM"/>
    </source>
</evidence>
<organism evidence="2 3">
    <name type="scientific">Maribacter aquimaris</name>
    <dbReference type="NCBI Taxonomy" id="2737171"/>
    <lineage>
        <taxon>Bacteria</taxon>
        <taxon>Pseudomonadati</taxon>
        <taxon>Bacteroidota</taxon>
        <taxon>Flavobacteriia</taxon>
        <taxon>Flavobacteriales</taxon>
        <taxon>Flavobacteriaceae</taxon>
        <taxon>Maribacter</taxon>
    </lineage>
</organism>
<feature type="signal peptide" evidence="1">
    <location>
        <begin position="1"/>
        <end position="19"/>
    </location>
</feature>
<dbReference type="EMBL" id="JABTCF010000006">
    <property type="protein sequence ID" value="MBD0778467.1"/>
    <property type="molecule type" value="Genomic_DNA"/>
</dbReference>
<evidence type="ECO:0000256" key="1">
    <source>
        <dbReference type="SAM" id="SignalP"/>
    </source>
</evidence>
<dbReference type="PROSITE" id="PS51257">
    <property type="entry name" value="PROKAR_LIPOPROTEIN"/>
    <property type="match status" value="1"/>
</dbReference>
<feature type="chain" id="PRO_5047524204" description="Secreted protein" evidence="1">
    <location>
        <begin position="20"/>
        <end position="52"/>
    </location>
</feature>
<evidence type="ECO:0000313" key="2">
    <source>
        <dbReference type="EMBL" id="MBD0778467.1"/>
    </source>
</evidence>
<name>A0ABR7V0V5_9FLAO</name>
<reference evidence="2" key="1">
    <citation type="submission" date="2020-05" db="EMBL/GenBank/DDBJ databases">
        <title>The draft genome sequence of Maribacter sp. ANRC-HE7.</title>
        <authorList>
            <person name="Mu L."/>
        </authorList>
    </citation>
    <scope>NUCLEOTIDE SEQUENCE</scope>
    <source>
        <strain evidence="2">ANRC-HE7</strain>
    </source>
</reference>
<evidence type="ECO:0000313" key="3">
    <source>
        <dbReference type="Proteomes" id="UP001166021"/>
    </source>
</evidence>
<keyword evidence="3" id="KW-1185">Reference proteome</keyword>